<evidence type="ECO:0000313" key="2">
    <source>
        <dbReference type="EMBL" id="KAH9422419.1"/>
    </source>
</evidence>
<sequence>MLKQETFFTISYHEQKKPRILDVFILLVVIRGNVHVIIMFLEICIAFNGIYEWLECELSILQCSMYVCMY</sequence>
<name>A0ABQ8JII1_DERPT</name>
<comment type="caution">
    <text evidence="2">The sequence shown here is derived from an EMBL/GenBank/DDBJ whole genome shotgun (WGS) entry which is preliminary data.</text>
</comment>
<reference evidence="2 3" key="2">
    <citation type="journal article" date="2022" name="Mol. Biol. Evol.">
        <title>Comparative Genomics Reveals Insights into the Divergent Evolution of Astigmatic Mites and Household Pest Adaptations.</title>
        <authorList>
            <person name="Xiong Q."/>
            <person name="Wan A.T."/>
            <person name="Liu X."/>
            <person name="Fung C.S."/>
            <person name="Xiao X."/>
            <person name="Malainual N."/>
            <person name="Hou J."/>
            <person name="Wang L."/>
            <person name="Wang M."/>
            <person name="Yang K.Y."/>
            <person name="Cui Y."/>
            <person name="Leung E.L."/>
            <person name="Nong W."/>
            <person name="Shin S.K."/>
            <person name="Au S.W."/>
            <person name="Jeong K.Y."/>
            <person name="Chew F.T."/>
            <person name="Hui J.H."/>
            <person name="Leung T.F."/>
            <person name="Tungtrongchitr A."/>
            <person name="Zhong N."/>
            <person name="Liu Z."/>
            <person name="Tsui S.K."/>
        </authorList>
    </citation>
    <scope>NUCLEOTIDE SEQUENCE [LARGE SCALE GENOMIC DNA]</scope>
    <source>
        <strain evidence="2">Derp</strain>
    </source>
</reference>
<gene>
    <name evidence="2" type="ORF">DERP_003095</name>
</gene>
<keyword evidence="1" id="KW-0812">Transmembrane</keyword>
<keyword evidence="3" id="KW-1185">Reference proteome</keyword>
<keyword evidence="1" id="KW-1133">Transmembrane helix</keyword>
<evidence type="ECO:0000313" key="3">
    <source>
        <dbReference type="Proteomes" id="UP000887458"/>
    </source>
</evidence>
<protein>
    <submittedName>
        <fullName evidence="2">Uncharacterized protein</fullName>
    </submittedName>
</protein>
<accession>A0ABQ8JII1</accession>
<dbReference type="EMBL" id="NJHN03000036">
    <property type="protein sequence ID" value="KAH9422419.1"/>
    <property type="molecule type" value="Genomic_DNA"/>
</dbReference>
<keyword evidence="1" id="KW-0472">Membrane</keyword>
<feature type="transmembrane region" description="Helical" evidence="1">
    <location>
        <begin position="20"/>
        <end position="41"/>
    </location>
</feature>
<organism evidence="2 3">
    <name type="scientific">Dermatophagoides pteronyssinus</name>
    <name type="common">European house dust mite</name>
    <dbReference type="NCBI Taxonomy" id="6956"/>
    <lineage>
        <taxon>Eukaryota</taxon>
        <taxon>Metazoa</taxon>
        <taxon>Ecdysozoa</taxon>
        <taxon>Arthropoda</taxon>
        <taxon>Chelicerata</taxon>
        <taxon>Arachnida</taxon>
        <taxon>Acari</taxon>
        <taxon>Acariformes</taxon>
        <taxon>Sarcoptiformes</taxon>
        <taxon>Astigmata</taxon>
        <taxon>Psoroptidia</taxon>
        <taxon>Analgoidea</taxon>
        <taxon>Pyroglyphidae</taxon>
        <taxon>Dermatophagoidinae</taxon>
        <taxon>Dermatophagoides</taxon>
    </lineage>
</organism>
<reference evidence="2 3" key="1">
    <citation type="journal article" date="2018" name="J. Allergy Clin. Immunol.">
        <title>High-quality assembly of Dermatophagoides pteronyssinus genome and transcriptome reveals a wide range of novel allergens.</title>
        <authorList>
            <person name="Liu X.Y."/>
            <person name="Yang K.Y."/>
            <person name="Wang M.Q."/>
            <person name="Kwok J.S."/>
            <person name="Zeng X."/>
            <person name="Yang Z."/>
            <person name="Xiao X.J."/>
            <person name="Lau C.P."/>
            <person name="Li Y."/>
            <person name="Huang Z.M."/>
            <person name="Ba J.G."/>
            <person name="Yim A.K."/>
            <person name="Ouyang C.Y."/>
            <person name="Ngai S.M."/>
            <person name="Chan T.F."/>
            <person name="Leung E.L."/>
            <person name="Liu L."/>
            <person name="Liu Z.G."/>
            <person name="Tsui S.K."/>
        </authorList>
    </citation>
    <scope>NUCLEOTIDE SEQUENCE [LARGE SCALE GENOMIC DNA]</scope>
    <source>
        <strain evidence="2">Derp</strain>
    </source>
</reference>
<proteinExistence type="predicted"/>
<dbReference type="Proteomes" id="UP000887458">
    <property type="component" value="Unassembled WGS sequence"/>
</dbReference>
<feature type="non-terminal residue" evidence="2">
    <location>
        <position position="70"/>
    </location>
</feature>
<evidence type="ECO:0000256" key="1">
    <source>
        <dbReference type="SAM" id="Phobius"/>
    </source>
</evidence>